<evidence type="ECO:0000313" key="2">
    <source>
        <dbReference type="Proteomes" id="UP000326061"/>
    </source>
</evidence>
<dbReference type="KEGG" id="suln:FJR47_09060"/>
<dbReference type="RefSeq" id="WP_152300117.1">
    <property type="nucleotide sequence ID" value="NZ_CP041166.1"/>
</dbReference>
<keyword evidence="2" id="KW-1185">Reference proteome</keyword>
<dbReference type="Proteomes" id="UP000326061">
    <property type="component" value="Chromosome"/>
</dbReference>
<reference evidence="2" key="1">
    <citation type="submission" date="2019-06" db="EMBL/GenBank/DDBJ databases">
        <title>Sulfurimonas gotlandica sp. nov., a chemoautotrophic and psychrotolerant epsilonproteobacterium isolated from a pelagic redoxcline, and an emended description of the genus Sulfurimonas.</title>
        <authorList>
            <person name="Wang S."/>
            <person name="Jiang L."/>
            <person name="Shao Z."/>
        </authorList>
    </citation>
    <scope>NUCLEOTIDE SEQUENCE [LARGE SCALE GENOMIC DNA]</scope>
    <source>
        <strain evidence="2">1-1N</strain>
    </source>
</reference>
<sequence>MEVLNLYVSEEFEEKWENIKNDIWDLKFELQKELTNNDLDWDSSQFEEIMEVITLLNEQSEKYPR</sequence>
<gene>
    <name evidence="1" type="ORF">FJR47_09060</name>
</gene>
<protein>
    <submittedName>
        <fullName evidence="1">Uncharacterized protein</fullName>
    </submittedName>
</protein>
<organism evidence="1 2">
    <name type="scientific">Sulfurimonas xiamenensis</name>
    <dbReference type="NCBI Taxonomy" id="2590021"/>
    <lineage>
        <taxon>Bacteria</taxon>
        <taxon>Pseudomonadati</taxon>
        <taxon>Campylobacterota</taxon>
        <taxon>Epsilonproteobacteria</taxon>
        <taxon>Campylobacterales</taxon>
        <taxon>Sulfurimonadaceae</taxon>
        <taxon>Sulfurimonas</taxon>
    </lineage>
</organism>
<accession>A0AAJ4A561</accession>
<dbReference type="EMBL" id="CP041166">
    <property type="protein sequence ID" value="QFR44057.1"/>
    <property type="molecule type" value="Genomic_DNA"/>
</dbReference>
<evidence type="ECO:0000313" key="1">
    <source>
        <dbReference type="EMBL" id="QFR44057.1"/>
    </source>
</evidence>
<name>A0AAJ4A561_9BACT</name>
<dbReference type="AlphaFoldDB" id="A0AAJ4A561"/>
<proteinExistence type="predicted"/>